<keyword evidence="5" id="KW-0653">Protein transport</keyword>
<gene>
    <name evidence="10" type="ORF">SDC9_104105</name>
</gene>
<reference evidence="10" key="1">
    <citation type="submission" date="2019-08" db="EMBL/GenBank/DDBJ databases">
        <authorList>
            <person name="Kucharzyk K."/>
            <person name="Murdoch R.W."/>
            <person name="Higgins S."/>
            <person name="Loffler F."/>
        </authorList>
    </citation>
    <scope>NUCLEOTIDE SEQUENCE</scope>
</reference>
<dbReference type="GO" id="GO:0015450">
    <property type="term" value="F:protein-transporting ATPase activity"/>
    <property type="evidence" value="ECO:0007669"/>
    <property type="project" value="InterPro"/>
</dbReference>
<sequence>MMVKVLMAVLVISALVVMVSIALQPSKTNGLNSLMTGTSETFFSKNKNKTRESFLARLTVISSIIFALSVIFINIQIR</sequence>
<evidence type="ECO:0000313" key="10">
    <source>
        <dbReference type="EMBL" id="MPM57283.1"/>
    </source>
</evidence>
<comment type="subcellular location">
    <subcellularLocation>
        <location evidence="1">Membrane</location>
        <topology evidence="1">Multi-pass membrane protein</topology>
    </subcellularLocation>
</comment>
<protein>
    <recommendedName>
        <fullName evidence="11">Protein-export membrane protein SecG</fullName>
    </recommendedName>
</protein>
<comment type="similarity">
    <text evidence="2">Belongs to the SecG family.</text>
</comment>
<keyword evidence="4 9" id="KW-0812">Transmembrane</keyword>
<name>A0A645B285_9ZZZZ</name>
<evidence type="ECO:0008006" key="11">
    <source>
        <dbReference type="Google" id="ProtNLM"/>
    </source>
</evidence>
<keyword evidence="6 9" id="KW-1133">Transmembrane helix</keyword>
<evidence type="ECO:0000256" key="4">
    <source>
        <dbReference type="ARBA" id="ARBA00022692"/>
    </source>
</evidence>
<keyword evidence="3" id="KW-0813">Transport</keyword>
<organism evidence="10">
    <name type="scientific">bioreactor metagenome</name>
    <dbReference type="NCBI Taxonomy" id="1076179"/>
    <lineage>
        <taxon>unclassified sequences</taxon>
        <taxon>metagenomes</taxon>
        <taxon>ecological metagenomes</taxon>
    </lineage>
</organism>
<dbReference type="EMBL" id="VSSQ01016189">
    <property type="protein sequence ID" value="MPM57283.1"/>
    <property type="molecule type" value="Genomic_DNA"/>
</dbReference>
<evidence type="ECO:0000256" key="2">
    <source>
        <dbReference type="ARBA" id="ARBA00008445"/>
    </source>
</evidence>
<proteinExistence type="inferred from homology"/>
<evidence type="ECO:0000256" key="1">
    <source>
        <dbReference type="ARBA" id="ARBA00004141"/>
    </source>
</evidence>
<evidence type="ECO:0000256" key="9">
    <source>
        <dbReference type="SAM" id="Phobius"/>
    </source>
</evidence>
<keyword evidence="7" id="KW-0811">Translocation</keyword>
<comment type="caution">
    <text evidence="10">The sequence shown here is derived from an EMBL/GenBank/DDBJ whole genome shotgun (WGS) entry which is preliminary data.</text>
</comment>
<accession>A0A645B285</accession>
<evidence type="ECO:0000256" key="6">
    <source>
        <dbReference type="ARBA" id="ARBA00022989"/>
    </source>
</evidence>
<evidence type="ECO:0000256" key="3">
    <source>
        <dbReference type="ARBA" id="ARBA00022448"/>
    </source>
</evidence>
<dbReference type="GO" id="GO:0016020">
    <property type="term" value="C:membrane"/>
    <property type="evidence" value="ECO:0007669"/>
    <property type="project" value="UniProtKB-SubCell"/>
</dbReference>
<dbReference type="Pfam" id="PF03840">
    <property type="entry name" value="SecG"/>
    <property type="match status" value="1"/>
</dbReference>
<dbReference type="GO" id="GO:0009306">
    <property type="term" value="P:protein secretion"/>
    <property type="evidence" value="ECO:0007669"/>
    <property type="project" value="InterPro"/>
</dbReference>
<feature type="transmembrane region" description="Helical" evidence="9">
    <location>
        <begin position="54"/>
        <end position="75"/>
    </location>
</feature>
<keyword evidence="8 9" id="KW-0472">Membrane</keyword>
<dbReference type="InterPro" id="IPR004692">
    <property type="entry name" value="SecG"/>
</dbReference>
<evidence type="ECO:0000256" key="8">
    <source>
        <dbReference type="ARBA" id="ARBA00023136"/>
    </source>
</evidence>
<dbReference type="AlphaFoldDB" id="A0A645B285"/>
<evidence type="ECO:0000256" key="7">
    <source>
        <dbReference type="ARBA" id="ARBA00023010"/>
    </source>
</evidence>
<evidence type="ECO:0000256" key="5">
    <source>
        <dbReference type="ARBA" id="ARBA00022927"/>
    </source>
</evidence>
<dbReference type="NCBIfam" id="TIGR00810">
    <property type="entry name" value="secG"/>
    <property type="match status" value="1"/>
</dbReference>